<keyword evidence="2" id="KW-1185">Reference proteome</keyword>
<dbReference type="InterPro" id="IPR013877">
    <property type="entry name" value="YAP-bd/ALF4/Glomulin"/>
</dbReference>
<organism evidence="1 2">
    <name type="scientific">Hermanssonia centrifuga</name>
    <dbReference type="NCBI Taxonomy" id="98765"/>
    <lineage>
        <taxon>Eukaryota</taxon>
        <taxon>Fungi</taxon>
        <taxon>Dikarya</taxon>
        <taxon>Basidiomycota</taxon>
        <taxon>Agaricomycotina</taxon>
        <taxon>Agaricomycetes</taxon>
        <taxon>Polyporales</taxon>
        <taxon>Meruliaceae</taxon>
        <taxon>Hermanssonia</taxon>
    </lineage>
</organism>
<accession>A0A2R6NT73</accession>
<dbReference type="PANTHER" id="PTHR15430:SF1">
    <property type="entry name" value="GLOMULIN"/>
    <property type="match status" value="1"/>
</dbReference>
<dbReference type="SUPFAM" id="SSF48371">
    <property type="entry name" value="ARM repeat"/>
    <property type="match status" value="1"/>
</dbReference>
<evidence type="ECO:0000313" key="1">
    <source>
        <dbReference type="EMBL" id="PSR76203.1"/>
    </source>
</evidence>
<dbReference type="STRING" id="98765.A0A2R6NT73"/>
<dbReference type="InterPro" id="IPR019516">
    <property type="entry name" value="Glomulin/ALF4"/>
</dbReference>
<proteinExistence type="predicted"/>
<dbReference type="AlphaFoldDB" id="A0A2R6NT73"/>
<gene>
    <name evidence="1" type="ORF">PHLCEN_2v8626</name>
</gene>
<dbReference type="OrthoDB" id="5396786at2759"/>
<dbReference type="Proteomes" id="UP000186601">
    <property type="component" value="Unassembled WGS sequence"/>
</dbReference>
<protein>
    <submittedName>
        <fullName evidence="1">Uncharacterized protein</fullName>
    </submittedName>
</protein>
<sequence>MLMMRTQDITDATASLLGAIERGNDGLKELHEALHASNTIAEIDPLIALPVLLPYPGDAAESLLDDIAENCSAKELVIAIQEAAERLKGSIVNMSQEEDAYEDDNDNGDELTPSQRTARILRSYAKTIPRLKKGKRSTKDVLSSLVTEVESLIPFLGQNADADDGRELVLAVSLLVCAVEPWIRADSNEKDAANVLYNLTKSTLESCISSINSDVVQKAFQKQFPRFVRPVLDEPASSQIPNDPAADTYASLSQLGFSACDFENDPSMGSLILLAHAPSYTPSLSTLRSFMPVIIASIQTYTALEETLVILLNALGPLRSLSPRLDLSEALVTPLIHVLPPLAGVHPDPSIRHIIFRLLSLILSYTPSPLRFQLLQDLITDPDVTPQMRVAAIGLVKEAVLENLSASKSSLGGEQLETAFTSPNFMQMFSPIIFKLDLPQADGQEDLDLQEFLESPEPLRLVEGLGLYYVVLQRDVDNRTGIRDPDSMRVIDKELLTVLRQQLTKWNEDLNETPDTAELLANHNALQLGILEMWLDRIQSATAAL</sequence>
<dbReference type="GO" id="GO:0055105">
    <property type="term" value="F:ubiquitin-protein transferase inhibitor activity"/>
    <property type="evidence" value="ECO:0007669"/>
    <property type="project" value="TreeGrafter"/>
</dbReference>
<dbReference type="PANTHER" id="PTHR15430">
    <property type="entry name" value="GLOMULIN"/>
    <property type="match status" value="1"/>
</dbReference>
<reference evidence="1 2" key="1">
    <citation type="submission" date="2018-02" db="EMBL/GenBank/DDBJ databases">
        <title>Genome sequence of the basidiomycete white-rot fungus Phlebia centrifuga.</title>
        <authorList>
            <person name="Granchi Z."/>
            <person name="Peng M."/>
            <person name="de Vries R.P."/>
            <person name="Hilden K."/>
            <person name="Makela M.R."/>
            <person name="Grigoriev I."/>
            <person name="Riley R."/>
        </authorList>
    </citation>
    <scope>NUCLEOTIDE SEQUENCE [LARGE SCALE GENOMIC DNA]</scope>
    <source>
        <strain evidence="1 2">FBCC195</strain>
    </source>
</reference>
<name>A0A2R6NT73_9APHY</name>
<dbReference type="InterPro" id="IPR016024">
    <property type="entry name" value="ARM-type_fold"/>
</dbReference>
<dbReference type="Pfam" id="PF08568">
    <property type="entry name" value="Kinetochor_Ybp2"/>
    <property type="match status" value="1"/>
</dbReference>
<dbReference type="GO" id="GO:0005737">
    <property type="term" value="C:cytoplasm"/>
    <property type="evidence" value="ECO:0007669"/>
    <property type="project" value="TreeGrafter"/>
</dbReference>
<dbReference type="EMBL" id="MLYV02000859">
    <property type="protein sequence ID" value="PSR76203.1"/>
    <property type="molecule type" value="Genomic_DNA"/>
</dbReference>
<comment type="caution">
    <text evidence="1">The sequence shown here is derived from an EMBL/GenBank/DDBJ whole genome shotgun (WGS) entry which is preliminary data.</text>
</comment>
<evidence type="ECO:0000313" key="2">
    <source>
        <dbReference type="Proteomes" id="UP000186601"/>
    </source>
</evidence>